<evidence type="ECO:0000313" key="3">
    <source>
        <dbReference type="EMBL" id="ORY91269.1"/>
    </source>
</evidence>
<comment type="caution">
    <text evidence="3">The sequence shown here is derived from an EMBL/GenBank/DDBJ whole genome shotgun (WGS) entry which is preliminary data.</text>
</comment>
<evidence type="ECO:0000256" key="1">
    <source>
        <dbReference type="SAM" id="Coils"/>
    </source>
</evidence>
<evidence type="ECO:0008006" key="5">
    <source>
        <dbReference type="Google" id="ProtNLM"/>
    </source>
</evidence>
<feature type="compositionally biased region" description="Polar residues" evidence="2">
    <location>
        <begin position="449"/>
        <end position="477"/>
    </location>
</feature>
<feature type="region of interest" description="Disordered" evidence="2">
    <location>
        <begin position="769"/>
        <end position="823"/>
    </location>
</feature>
<feature type="region of interest" description="Disordered" evidence="2">
    <location>
        <begin position="1"/>
        <end position="27"/>
    </location>
</feature>
<dbReference type="OMA" id="CEDEDSY"/>
<feature type="compositionally biased region" description="Basic and acidic residues" evidence="2">
    <location>
        <begin position="777"/>
        <end position="792"/>
    </location>
</feature>
<dbReference type="OrthoDB" id="252265at2759"/>
<feature type="compositionally biased region" description="Basic and acidic residues" evidence="2">
    <location>
        <begin position="872"/>
        <end position="901"/>
    </location>
</feature>
<dbReference type="STRING" id="13706.A0A1X2H1P2"/>
<keyword evidence="1" id="KW-0175">Coiled coil</keyword>
<dbReference type="Gene3D" id="2.60.40.10">
    <property type="entry name" value="Immunoglobulins"/>
    <property type="match status" value="3"/>
</dbReference>
<organism evidence="3 4">
    <name type="scientific">Syncephalastrum racemosum</name>
    <name type="common">Filamentous fungus</name>
    <dbReference type="NCBI Taxonomy" id="13706"/>
    <lineage>
        <taxon>Eukaryota</taxon>
        <taxon>Fungi</taxon>
        <taxon>Fungi incertae sedis</taxon>
        <taxon>Mucoromycota</taxon>
        <taxon>Mucoromycotina</taxon>
        <taxon>Mucoromycetes</taxon>
        <taxon>Mucorales</taxon>
        <taxon>Syncephalastraceae</taxon>
        <taxon>Syncephalastrum</taxon>
    </lineage>
</organism>
<reference evidence="3 4" key="1">
    <citation type="submission" date="2016-07" db="EMBL/GenBank/DDBJ databases">
        <title>Pervasive Adenine N6-methylation of Active Genes in Fungi.</title>
        <authorList>
            <consortium name="DOE Joint Genome Institute"/>
            <person name="Mondo S.J."/>
            <person name="Dannebaum R.O."/>
            <person name="Kuo R.C."/>
            <person name="Labutti K."/>
            <person name="Haridas S."/>
            <person name="Kuo A."/>
            <person name="Salamov A."/>
            <person name="Ahrendt S.R."/>
            <person name="Lipzen A."/>
            <person name="Sullivan W."/>
            <person name="Andreopoulos W.B."/>
            <person name="Clum A."/>
            <person name="Lindquist E."/>
            <person name="Daum C."/>
            <person name="Ramamoorthy G.K."/>
            <person name="Gryganskyi A."/>
            <person name="Culley D."/>
            <person name="Magnuson J.K."/>
            <person name="James T.Y."/>
            <person name="O'Malley M.A."/>
            <person name="Stajich J.E."/>
            <person name="Spatafora J.W."/>
            <person name="Visel A."/>
            <person name="Grigoriev I.V."/>
        </authorList>
    </citation>
    <scope>NUCLEOTIDE SEQUENCE [LARGE SCALE GENOMIC DNA]</scope>
    <source>
        <strain evidence="3 4">NRRL 2496</strain>
    </source>
</reference>
<name>A0A1X2H1P2_SYNRA</name>
<dbReference type="EMBL" id="MCGN01000011">
    <property type="protein sequence ID" value="ORY91269.1"/>
    <property type="molecule type" value="Genomic_DNA"/>
</dbReference>
<dbReference type="Proteomes" id="UP000242180">
    <property type="component" value="Unassembled WGS sequence"/>
</dbReference>
<protein>
    <recommendedName>
        <fullName evidence="5">BACON domain-containing protein</fullName>
    </recommendedName>
</protein>
<feature type="region of interest" description="Disordered" evidence="2">
    <location>
        <begin position="856"/>
        <end position="908"/>
    </location>
</feature>
<proteinExistence type="predicted"/>
<dbReference type="InterPro" id="IPR013783">
    <property type="entry name" value="Ig-like_fold"/>
</dbReference>
<sequence>MATNDAGSLSSSSTQNDGAEESNSKQSGPLFQLVNVDGRITLDNVYQNGLHALKRLEIRNLVDQRVLVKLRSNLRNQIAFQLKNENIIDVIDNELATRTATNSVEWAQAKDSKDYHCNQLFNYVNHIDQLELAPLETRSFILAFLPETDQQHHGSQDNDADTEPVTRDDAFALSDSMDEAFKYTKRNITGSLFFFGYLQQDDGSPHLIETIEDKEKQDASPALAAYQLSIKFRASVCQSVLWTDVMETGLNFDDCKLGETYQKEFAIENKSDIDLYWLLNTVDLSNMDRQDWLRFCDADTGEPLENQPLPPYSSRTIRVVFLPKEVGEFNYDLQLENANDSRNVIQTRVHASVRSVLREESLVVSSGNALDFGDCISGSWTMRQIVLNNVSESPIEVRFIPESAEVVFDMKSDLDTATAENKAKPLKDVPIDMRGRLLAAKHTSEKSAHTSVTPSIASTSEMSTANSEGSSRASSPIPQLFGGARTPSIRNEDSNYFSDVDGAYTDTGRAIAGGPSQAIPPSSAGSYTRIEDLLIRPGKERVIQVSYRPRKDASVNDFNAGQLIRRNFRVVLEYGSYRSSEPKEKKAIQCRARTCTSFVEAIPKDINFGDTDVGTLKSLPVNIYNRSDIVARVELQFTSKVLNCLRGEIVIQPRSYVELKLDLYPRKVNPEYRKQITLVNFLNRDNDQIIEVRSTNIDKNRVTFHSLFYRILTATGANFLDFGSIVLNSPAIRTFTVENIRNARLRLEITTSMPDDLIIYTKKRRTDQQSIQKSFVKQREKPVNGTSDRDYKPTSPLILPKGPRRRDERHAHVPTHPPGHDERSTAYLDLAVTPSSRLAHNKRKRIVYRPGLVASSQTARLSKKAAAAPTVEKTEKTRISEESTNRKAEPSREDSFEMDKSKRSRGITAARYKSRKNMDWSDIAGKSRVPFEDLISVLEHGSKAPTPLFPKHSSEERFVRQQLAWRRELDRLIEKGDLMRTSIIDVDALGEEEVVIVFTPNGATKPHIKSAPKKQDARIFLRLVDFDRSMDQTEFENLLDLDQSQIPVREVIVRAQLSRSVMDLGQKNINFGLVERNERHSKSIVLHNRSETALLYAIRKSGSIASGDIVLGAGRYGVVRAFGKREIDFAFEPTLAGPFLERLVVENIRDRTNDRVLSLKAMVRKPSTFFIKSLELAFGPCLVDQVCSRVETIVLTNTNKQSRLFEVRVDPNEANFGPYYAEFDFVVEDDASNTLTKEAEEEIENLEQKLKIARRKEQPDKIKKYLKKLAKLKNLDKDDGEGEGEAKKDEGAVKESPIIFKKTAESVVFPLDPNATKTISVHFKPTTRPVQLDSAIVGGQTTARFAVKGQILAHEYKNTDACKHIVYSATLCEDEDSYRAALEAEHGDASNELDIKNQNIPAETTLEDEAQPEPLKLERSYFDGGKVEVEQKSTFYVRVTNDSDEPLYYDIIVDEAEKSFFICPETTEPLGPKEVRKLMFEILPTTAGKQQHTLRIRNRSTLSTQTFTLQCLVHLKSYLTFPSLSEDNQGELDLGYSYVDPGSKYSQVTPLLVQNISGQDIFIKCQSNLTHQVLIFVDESGERGLVDMIPFKQGSMTTVWVAVQPNLLTSYLGSSSADECRELVGGIKFSVYTQDTPDEEEEDSGMLLMHTQTVKFVSIIGQSHLEVSHKVINLGYTDLLQEEFYGTFTIKNKSEQLPLDYEVECPSGNILLDRRGGTLDGWRGTTVKNHSTLDYLDQKQNRRVFADGSQPISMAQITFRISAYRYGLLSEKLIITNKHNSQEVFEVEVRFFVDCQRLRAWSHDAVPLLQNTSHEEQMDAADHREANPLPVVRWDSIYVCPVQTAEITKEGASVPPLQVMSLLDEEEARLYVKEIEVANTSNEAMELIALSEIDITAGWMADEDQVRMTYLVEEGAYLQRSGQLILQPGARVRVRLHCPSAEKLDEYNRSMALLGRSGALKGMLVLYDQRQQLEVLALELEALFSMSLADLAVDRIDLGQIGHTASWKPVEFKFTVRNLADVPLLYDIQAPEYMTFRTLKMDKGEADDENDEGSGSNMCPGEELSIPARKSQIVRGVLDPRQMRDQTSGLRRIDVRIVNHHNKNNVAMLKLKTMMTVFELCFERLENGTLVLPELSHPIAAANIPCDNWFAVRNTTDDDIRFEIGADMTAGLEDYVKLDVLSRYTNTPLRGGITVSAQGSMEIRVRASSNENSRLPRADWIVPEGITLAKLWVTTRPSNDEILREVIPVRSVLVEAPIFTLSERRLDFNLVTYYKETGVNKTECDPKSLPLTILNHATRIPLRFQVTIEGPAEFPSQDIVRISPLGEDRMGMVAPGEALTLTVAIANPQESIPGQFRIHVNDLDAVGQIRQTASIYVNETVWDL</sequence>
<dbReference type="PANTHER" id="PTHR39211">
    <property type="entry name" value="CHROMOSOME 7, WHOLE GENOME SHOTGUN SEQUENCE"/>
    <property type="match status" value="1"/>
</dbReference>
<feature type="region of interest" description="Disordered" evidence="2">
    <location>
        <begin position="440"/>
        <end position="494"/>
    </location>
</feature>
<evidence type="ECO:0000313" key="4">
    <source>
        <dbReference type="Proteomes" id="UP000242180"/>
    </source>
</evidence>
<feature type="compositionally biased region" description="Polar residues" evidence="2">
    <location>
        <begin position="1"/>
        <end position="17"/>
    </location>
</feature>
<accession>A0A1X2H1P2</accession>
<feature type="coiled-coil region" evidence="1">
    <location>
        <begin position="1229"/>
        <end position="1256"/>
    </location>
</feature>
<evidence type="ECO:0000256" key="2">
    <source>
        <dbReference type="SAM" id="MobiDB-lite"/>
    </source>
</evidence>
<dbReference type="PANTHER" id="PTHR39211:SF1">
    <property type="entry name" value="ABNORMAL SPINDLE-LIKE MICROCEPHALY-ASSOCIATED PROTEIN ASH DOMAIN-CONTAINING PROTEIN"/>
    <property type="match status" value="1"/>
</dbReference>
<gene>
    <name evidence="3" type="ORF">BCR43DRAFT_498794</name>
</gene>
<dbReference type="InParanoid" id="A0A1X2H1P2"/>
<keyword evidence="4" id="KW-1185">Reference proteome</keyword>